<accession>A0A5J4UQ21</accession>
<name>A0A5J4UQ21_9EUKA</name>
<evidence type="ECO:0000313" key="3">
    <source>
        <dbReference type="Proteomes" id="UP000324800"/>
    </source>
</evidence>
<keyword evidence="1" id="KW-0472">Membrane</keyword>
<reference evidence="2 3" key="1">
    <citation type="submission" date="2019-03" db="EMBL/GenBank/DDBJ databases">
        <title>Single cell metagenomics reveals metabolic interactions within the superorganism composed of flagellate Streblomastix strix and complex community of Bacteroidetes bacteria on its surface.</title>
        <authorList>
            <person name="Treitli S.C."/>
            <person name="Kolisko M."/>
            <person name="Husnik F."/>
            <person name="Keeling P."/>
            <person name="Hampl V."/>
        </authorList>
    </citation>
    <scope>NUCLEOTIDE SEQUENCE [LARGE SCALE GENOMIC DNA]</scope>
    <source>
        <strain evidence="2">ST1C</strain>
    </source>
</reference>
<dbReference type="Proteomes" id="UP000324800">
    <property type="component" value="Unassembled WGS sequence"/>
</dbReference>
<proteinExistence type="predicted"/>
<sequence length="116" mass="12668">MFLDAVKASSNSSVASNNRSKLLHGFSQQVVELASLGNSGLNPVICWNGIFYEVLIPFVVALVRNDFISTFSDDTTNGLLALNSRTLYKQSSVALYPLIFAVTSVATYFLLIMPLE</sequence>
<evidence type="ECO:0000313" key="2">
    <source>
        <dbReference type="EMBL" id="KAA6372160.1"/>
    </source>
</evidence>
<feature type="transmembrane region" description="Helical" evidence="1">
    <location>
        <begin position="93"/>
        <end position="113"/>
    </location>
</feature>
<evidence type="ECO:0000256" key="1">
    <source>
        <dbReference type="SAM" id="Phobius"/>
    </source>
</evidence>
<dbReference type="AlphaFoldDB" id="A0A5J4UQ21"/>
<organism evidence="2 3">
    <name type="scientific">Streblomastix strix</name>
    <dbReference type="NCBI Taxonomy" id="222440"/>
    <lineage>
        <taxon>Eukaryota</taxon>
        <taxon>Metamonada</taxon>
        <taxon>Preaxostyla</taxon>
        <taxon>Oxymonadida</taxon>
        <taxon>Streblomastigidae</taxon>
        <taxon>Streblomastix</taxon>
    </lineage>
</organism>
<dbReference type="EMBL" id="SNRW01013847">
    <property type="protein sequence ID" value="KAA6372160.1"/>
    <property type="molecule type" value="Genomic_DNA"/>
</dbReference>
<protein>
    <submittedName>
        <fullName evidence="2">Uncharacterized protein</fullName>
    </submittedName>
</protein>
<keyword evidence="1" id="KW-1133">Transmembrane helix</keyword>
<comment type="caution">
    <text evidence="2">The sequence shown here is derived from an EMBL/GenBank/DDBJ whole genome shotgun (WGS) entry which is preliminary data.</text>
</comment>
<gene>
    <name evidence="2" type="ORF">EZS28_032314</name>
</gene>
<keyword evidence="1" id="KW-0812">Transmembrane</keyword>